<comment type="caution">
    <text evidence="1">The sequence shown here is derived from an EMBL/GenBank/DDBJ whole genome shotgun (WGS) entry which is preliminary data.</text>
</comment>
<proteinExistence type="predicted"/>
<organism evidence="1 2">
    <name type="scientific">Persea americana</name>
    <name type="common">Avocado</name>
    <dbReference type="NCBI Taxonomy" id="3435"/>
    <lineage>
        <taxon>Eukaryota</taxon>
        <taxon>Viridiplantae</taxon>
        <taxon>Streptophyta</taxon>
        <taxon>Embryophyta</taxon>
        <taxon>Tracheophyta</taxon>
        <taxon>Spermatophyta</taxon>
        <taxon>Magnoliopsida</taxon>
        <taxon>Magnoliidae</taxon>
        <taxon>Laurales</taxon>
        <taxon>Lauraceae</taxon>
        <taxon>Persea</taxon>
    </lineage>
</organism>
<protein>
    <submittedName>
        <fullName evidence="1">Uncharacterized protein</fullName>
    </submittedName>
</protein>
<name>A0ACC2LPY7_PERAE</name>
<dbReference type="EMBL" id="CM056811">
    <property type="protein sequence ID" value="KAJ8635499.1"/>
    <property type="molecule type" value="Genomic_DNA"/>
</dbReference>
<dbReference type="Proteomes" id="UP001234297">
    <property type="component" value="Chromosome 3"/>
</dbReference>
<accession>A0ACC2LPY7</accession>
<evidence type="ECO:0000313" key="1">
    <source>
        <dbReference type="EMBL" id="KAJ8635499.1"/>
    </source>
</evidence>
<evidence type="ECO:0000313" key="2">
    <source>
        <dbReference type="Proteomes" id="UP001234297"/>
    </source>
</evidence>
<reference evidence="1 2" key="1">
    <citation type="journal article" date="2022" name="Hortic Res">
        <title>A haplotype resolved chromosomal level avocado genome allows analysis of novel avocado genes.</title>
        <authorList>
            <person name="Nath O."/>
            <person name="Fletcher S.J."/>
            <person name="Hayward A."/>
            <person name="Shaw L.M."/>
            <person name="Masouleh A.K."/>
            <person name="Furtado A."/>
            <person name="Henry R.J."/>
            <person name="Mitter N."/>
        </authorList>
    </citation>
    <scope>NUCLEOTIDE SEQUENCE [LARGE SCALE GENOMIC DNA]</scope>
    <source>
        <strain evidence="2">cv. Hass</strain>
    </source>
</reference>
<keyword evidence="2" id="KW-1185">Reference proteome</keyword>
<sequence>MDTTSAVHLVALPYPGRGHINPMMNLCKLLASSDDSLLITFVVTEEWLGFIGSAPTPPNLLFRSIPNVIPSELVRGADIAGFVHAVDTKMEAPFERLLEGLEPKVSCIVADTYMPWAVTVGRRWNVAVASLWPMAPSMFSISYHLDLFKSNGHFPIDELSGEGGEERVNYIPGISSIRLADLPFTSVSAKKGEAVLRRILGIISFSTESHCLLFTSFHGLEKHVTDSLRTKIRIPIYHVGPTIPYMTLQDMPQRAMEHPNPDYFDWLDSQPKSSVLYVSLGSFLSVSGPQMDEIANGLQASGVRFLWVARGDATRLQEGSNMGLVVPWCDQLRVLCHSAVGGFLTHCGWNSTMESVYAGVPMLTFPLLWDQITNAKLIVEDWKVGLRLKQGFGEKNVVQRQEIAQTVKRFMDLVGDESKELRRRAREMKEICERAVEKGGSSETNLRAFVKEIVQGHKNQSS</sequence>
<gene>
    <name evidence="1" type="ORF">MRB53_009766</name>
</gene>